<dbReference type="EMBL" id="JBHUDY010000001">
    <property type="protein sequence ID" value="MFD1612730.1"/>
    <property type="molecule type" value="Genomic_DNA"/>
</dbReference>
<evidence type="ECO:0000256" key="1">
    <source>
        <dbReference type="SAM" id="MobiDB-lite"/>
    </source>
</evidence>
<evidence type="ECO:0000313" key="4">
    <source>
        <dbReference type="Proteomes" id="UP001597115"/>
    </source>
</evidence>
<evidence type="ECO:0000313" key="3">
    <source>
        <dbReference type="EMBL" id="MFD1612730.1"/>
    </source>
</evidence>
<dbReference type="Proteomes" id="UP001597115">
    <property type="component" value="Unassembled WGS sequence"/>
</dbReference>
<name>A0ABW4I523_9SPHN</name>
<keyword evidence="4" id="KW-1185">Reference proteome</keyword>
<sequence length="89" mass="9929">MSLITRTRTHMGEDQRQTPREEEKGRFAGLGIRGRYHIVTMHNLSAGGACLQMPVEPVVGERVKITSGTLNRVGRVCWFDGTRGGVEFE</sequence>
<evidence type="ECO:0000259" key="2">
    <source>
        <dbReference type="Pfam" id="PF07238"/>
    </source>
</evidence>
<proteinExistence type="predicted"/>
<accession>A0ABW4I523</accession>
<dbReference type="SUPFAM" id="SSF141371">
    <property type="entry name" value="PilZ domain-like"/>
    <property type="match status" value="1"/>
</dbReference>
<reference evidence="4" key="1">
    <citation type="journal article" date="2019" name="Int. J. Syst. Evol. Microbiol.">
        <title>The Global Catalogue of Microorganisms (GCM) 10K type strain sequencing project: providing services to taxonomists for standard genome sequencing and annotation.</title>
        <authorList>
            <consortium name="The Broad Institute Genomics Platform"/>
            <consortium name="The Broad Institute Genome Sequencing Center for Infectious Disease"/>
            <person name="Wu L."/>
            <person name="Ma J."/>
        </authorList>
    </citation>
    <scope>NUCLEOTIDE SEQUENCE [LARGE SCALE GENOMIC DNA]</scope>
    <source>
        <strain evidence="4">CGMCC 1.16275</strain>
    </source>
</reference>
<feature type="domain" description="PilZ" evidence="2">
    <location>
        <begin position="15"/>
        <end position="88"/>
    </location>
</feature>
<gene>
    <name evidence="3" type="ORF">ACFSCW_13050</name>
</gene>
<comment type="caution">
    <text evidence="3">The sequence shown here is derived from an EMBL/GenBank/DDBJ whole genome shotgun (WGS) entry which is preliminary data.</text>
</comment>
<feature type="compositionally biased region" description="Basic and acidic residues" evidence="1">
    <location>
        <begin position="10"/>
        <end position="25"/>
    </location>
</feature>
<organism evidence="3 4">
    <name type="scientific">Sphingomonas tabacisoli</name>
    <dbReference type="NCBI Taxonomy" id="2249466"/>
    <lineage>
        <taxon>Bacteria</taxon>
        <taxon>Pseudomonadati</taxon>
        <taxon>Pseudomonadota</taxon>
        <taxon>Alphaproteobacteria</taxon>
        <taxon>Sphingomonadales</taxon>
        <taxon>Sphingomonadaceae</taxon>
        <taxon>Sphingomonas</taxon>
    </lineage>
</organism>
<feature type="region of interest" description="Disordered" evidence="1">
    <location>
        <begin position="1"/>
        <end position="25"/>
    </location>
</feature>
<dbReference type="RefSeq" id="WP_380889903.1">
    <property type="nucleotide sequence ID" value="NZ_JBHUDY010000001.1"/>
</dbReference>
<protein>
    <submittedName>
        <fullName evidence="3">PilZ domain-containing protein</fullName>
    </submittedName>
</protein>
<dbReference type="InterPro" id="IPR009875">
    <property type="entry name" value="PilZ_domain"/>
</dbReference>
<dbReference type="Pfam" id="PF07238">
    <property type="entry name" value="PilZ"/>
    <property type="match status" value="1"/>
</dbReference>